<protein>
    <submittedName>
        <fullName evidence="1">Uncharacterized protein</fullName>
    </submittedName>
</protein>
<name>B2TRL1_CLOBB</name>
<accession>B2TRL1</accession>
<organism evidence="1">
    <name type="scientific">Clostridium botulinum (strain Eklund 17B / Type B)</name>
    <dbReference type="NCBI Taxonomy" id="935198"/>
    <lineage>
        <taxon>Bacteria</taxon>
        <taxon>Bacillati</taxon>
        <taxon>Bacillota</taxon>
        <taxon>Clostridia</taxon>
        <taxon>Eubacteriales</taxon>
        <taxon>Clostridiaceae</taxon>
        <taxon>Clostridium</taxon>
    </lineage>
</organism>
<proteinExistence type="predicted"/>
<evidence type="ECO:0000313" key="1">
    <source>
        <dbReference type="EMBL" id="ACD23410.1"/>
    </source>
</evidence>
<dbReference type="HOGENOM" id="CLU_153784_0_0_9"/>
<dbReference type="EMBL" id="CP001056">
    <property type="protein sequence ID" value="ACD23410.1"/>
    <property type="molecule type" value="Genomic_DNA"/>
</dbReference>
<dbReference type="AlphaFoldDB" id="B2TRL1"/>
<reference evidence="1" key="1">
    <citation type="submission" date="2009-06" db="EMBL/GenBank/DDBJ databases">
        <authorList>
            <consortium name="US DOE Joint Genome Institute (JGI-PGF)"/>
            <person name="Lucas S."/>
            <person name="Copeland A."/>
            <person name="Lapidus A."/>
            <person name="Glavina del Rio T."/>
            <person name="Dalin E."/>
            <person name="Tice H."/>
            <person name="Bruce D."/>
            <person name="Goodwin L."/>
            <person name="Pitluck S."/>
            <person name="Kyrpides N."/>
            <person name="Mavromatis K."/>
            <person name="Ivanova N."/>
            <person name="Saunders E."/>
            <person name="Brettin T."/>
            <person name="Detter J.C."/>
            <person name="Han C."/>
            <person name="Larimer F."/>
            <person name="Land M."/>
            <person name="Hauser L."/>
            <person name="Markowitz V."/>
            <person name="Cheng J.-F."/>
            <person name="Hugenholtz P."/>
            <person name="Woyke T."/>
            <person name="Wu D."/>
            <person name="Gronow S."/>
            <person name="Klenk H.-P."/>
            <person name="Eisen J.A."/>
        </authorList>
    </citation>
    <scope>NUCLEOTIDE SEQUENCE</scope>
    <source>
        <strain evidence="1">Eklund 17B</strain>
    </source>
</reference>
<reference evidence="1" key="2">
    <citation type="submission" date="2009-08" db="EMBL/GenBank/DDBJ databases">
        <authorList>
            <person name="Shrivastava S."/>
            <person name="Brinkac L.M."/>
            <person name="Dodson R.J."/>
            <person name="Harkins D.M."/>
            <person name="Durkin A.S."/>
            <person name="Sutton G."/>
        </authorList>
    </citation>
    <scope>NUCLEOTIDE SEQUENCE</scope>
    <source>
        <strain evidence="1">Eklund 17B</strain>
    </source>
</reference>
<dbReference type="KEGG" id="cbk:CLL_A2381"/>
<sequence>MNNLERLKLELSNKQYCTDTEYSILLEENSLKPLEGYTKKDNQIKLLETVVSVLETLTNDIDIMRKIDSKDIVSTDQAIKYLLTRIDSINKKIIDLKEEKDEYVSNNIRPIFYTR</sequence>
<gene>
    <name evidence="1" type="ordered locus">CLL_A2381</name>
</gene>